<evidence type="ECO:0000256" key="3">
    <source>
        <dbReference type="ARBA" id="ARBA00012438"/>
    </source>
</evidence>
<dbReference type="PROSITE" id="PS50885">
    <property type="entry name" value="HAMP"/>
    <property type="match status" value="1"/>
</dbReference>
<sequence length="484" mass="52613">MELMGISRPLGSFFLPAKAFSMRRRLLGLSLLAVLGGYALLIGATALLASQERRDQHRATVASVRQVLLSRRPVPRTLDEISEALARLISPNFLGWVETDQGIPYGAADQIRLFSIPTGVPLTRLPAQRNGYGQVAVLRFGNLTYLTSSEQIHLGTGTVRLRFLEDITHKLAQQRLLLTLLIVAAGLATLFTGLLLRPVLVRGLAPLHDLGLRMQAISSDTLDSQRVLVDAQPRELAPIAVAFNDLLDRLSASWERQRGFANGVSHELRTPISLVRNYAGRLRRRSHGLTEEEAAQLALIEEEAGRMGKLVTDLLALTRIDANRTLMPFEPFDVAQAIERVAERLRSRCQGRLRICPGATQGARTFALGDADRFEQCLGNLIENAQKYDPGGGPIQLRLDASLDRVVVHVIDTGPGVPDREKTLIFERFGRGRHTGAIPGSGVGLAVVRALMEAMGGSVTVADGPEGGADFQLRLMGAAPLHGA</sequence>
<evidence type="ECO:0000256" key="5">
    <source>
        <dbReference type="ARBA" id="ARBA00022679"/>
    </source>
</evidence>
<dbReference type="SUPFAM" id="SSF47384">
    <property type="entry name" value="Homodimeric domain of signal transducing histidine kinase"/>
    <property type="match status" value="1"/>
</dbReference>
<keyword evidence="9" id="KW-0902">Two-component regulatory system</keyword>
<evidence type="ECO:0000259" key="12">
    <source>
        <dbReference type="PROSITE" id="PS50109"/>
    </source>
</evidence>
<dbReference type="SMART" id="SM00387">
    <property type="entry name" value="HATPase_c"/>
    <property type="match status" value="1"/>
</dbReference>
<evidence type="ECO:0000256" key="6">
    <source>
        <dbReference type="ARBA" id="ARBA00022692"/>
    </source>
</evidence>
<keyword evidence="15" id="KW-1185">Reference proteome</keyword>
<keyword evidence="7" id="KW-0418">Kinase</keyword>
<dbReference type="SUPFAM" id="SSF55874">
    <property type="entry name" value="ATPase domain of HSP90 chaperone/DNA topoisomerase II/histidine kinase"/>
    <property type="match status" value="1"/>
</dbReference>
<dbReference type="Pfam" id="PF00672">
    <property type="entry name" value="HAMP"/>
    <property type="match status" value="1"/>
</dbReference>
<dbReference type="Proteomes" id="UP000238218">
    <property type="component" value="Unassembled WGS sequence"/>
</dbReference>
<dbReference type="CDD" id="cd00082">
    <property type="entry name" value="HisKA"/>
    <property type="match status" value="1"/>
</dbReference>
<accession>A0ABX5F828</accession>
<dbReference type="SMART" id="SM00388">
    <property type="entry name" value="HisKA"/>
    <property type="match status" value="1"/>
</dbReference>
<dbReference type="EC" id="2.7.13.3" evidence="3"/>
<dbReference type="InterPro" id="IPR003661">
    <property type="entry name" value="HisK_dim/P_dom"/>
</dbReference>
<keyword evidence="5" id="KW-0808">Transferase</keyword>
<evidence type="ECO:0000256" key="10">
    <source>
        <dbReference type="ARBA" id="ARBA00023136"/>
    </source>
</evidence>
<dbReference type="Gene3D" id="1.10.287.130">
    <property type="match status" value="1"/>
</dbReference>
<keyword evidence="4" id="KW-0597">Phosphoprotein</keyword>
<evidence type="ECO:0000256" key="4">
    <source>
        <dbReference type="ARBA" id="ARBA00022553"/>
    </source>
</evidence>
<dbReference type="EMBL" id="PVWP01000004">
    <property type="protein sequence ID" value="PSB37836.1"/>
    <property type="molecule type" value="Genomic_DNA"/>
</dbReference>
<evidence type="ECO:0000256" key="2">
    <source>
        <dbReference type="ARBA" id="ARBA00004370"/>
    </source>
</evidence>
<dbReference type="InterPro" id="IPR004358">
    <property type="entry name" value="Sig_transdc_His_kin-like_C"/>
</dbReference>
<organism evidence="14 15">
    <name type="scientific">Aphanothece cf. minutissima CCALA 015</name>
    <dbReference type="NCBI Taxonomy" id="2107695"/>
    <lineage>
        <taxon>Bacteria</taxon>
        <taxon>Bacillati</taxon>
        <taxon>Cyanobacteriota</taxon>
        <taxon>Cyanophyceae</taxon>
        <taxon>Oscillatoriophycideae</taxon>
        <taxon>Chroococcales</taxon>
        <taxon>Aphanothecaceae</taxon>
        <taxon>Aphanothece</taxon>
    </lineage>
</organism>
<reference evidence="14 15" key="1">
    <citation type="submission" date="2018-02" db="EMBL/GenBank/DDBJ databases">
        <authorList>
            <person name="Moore K."/>
            <person name="Momper L."/>
        </authorList>
    </citation>
    <scope>NUCLEOTIDE SEQUENCE [LARGE SCALE GENOMIC DNA]</scope>
    <source>
        <strain evidence="14 15">CCALA 015</strain>
    </source>
</reference>
<evidence type="ECO:0000313" key="15">
    <source>
        <dbReference type="Proteomes" id="UP000238218"/>
    </source>
</evidence>
<gene>
    <name evidence="14" type="ORF">C7B81_06915</name>
</gene>
<feature type="domain" description="HAMP" evidence="13">
    <location>
        <begin position="201"/>
        <end position="255"/>
    </location>
</feature>
<dbReference type="InterPro" id="IPR036890">
    <property type="entry name" value="HATPase_C_sf"/>
</dbReference>
<feature type="transmembrane region" description="Helical" evidence="11">
    <location>
        <begin position="176"/>
        <end position="196"/>
    </location>
</feature>
<protein>
    <recommendedName>
        <fullName evidence="3">histidine kinase</fullName>
        <ecNumber evidence="3">2.7.13.3</ecNumber>
    </recommendedName>
</protein>
<dbReference type="PRINTS" id="PR00344">
    <property type="entry name" value="BCTRLSENSOR"/>
</dbReference>
<dbReference type="Pfam" id="PF02518">
    <property type="entry name" value="HATPase_c"/>
    <property type="match status" value="1"/>
</dbReference>
<keyword evidence="6 11" id="KW-0812">Transmembrane</keyword>
<evidence type="ECO:0000259" key="13">
    <source>
        <dbReference type="PROSITE" id="PS50885"/>
    </source>
</evidence>
<reference evidence="14 15" key="2">
    <citation type="submission" date="2018-03" db="EMBL/GenBank/DDBJ databases">
        <title>The ancient ancestry and fast evolution of plastids.</title>
        <authorList>
            <person name="Moore K.R."/>
            <person name="Magnabosco C."/>
            <person name="Momper L."/>
            <person name="Gold D.A."/>
            <person name="Bosak T."/>
            <person name="Fournier G.P."/>
        </authorList>
    </citation>
    <scope>NUCLEOTIDE SEQUENCE [LARGE SCALE GENOMIC DNA]</scope>
    <source>
        <strain evidence="14 15">CCALA 015</strain>
    </source>
</reference>
<dbReference type="InterPro" id="IPR050428">
    <property type="entry name" value="TCS_sensor_his_kinase"/>
</dbReference>
<dbReference type="PANTHER" id="PTHR45436">
    <property type="entry name" value="SENSOR HISTIDINE KINASE YKOH"/>
    <property type="match status" value="1"/>
</dbReference>
<dbReference type="InterPro" id="IPR036097">
    <property type="entry name" value="HisK_dim/P_sf"/>
</dbReference>
<evidence type="ECO:0000313" key="14">
    <source>
        <dbReference type="EMBL" id="PSB37836.1"/>
    </source>
</evidence>
<dbReference type="CDD" id="cd00075">
    <property type="entry name" value="HATPase"/>
    <property type="match status" value="1"/>
</dbReference>
<evidence type="ECO:0000256" key="11">
    <source>
        <dbReference type="SAM" id="Phobius"/>
    </source>
</evidence>
<keyword evidence="10 11" id="KW-0472">Membrane</keyword>
<dbReference type="PANTHER" id="PTHR45436:SF5">
    <property type="entry name" value="SENSOR HISTIDINE KINASE TRCS"/>
    <property type="match status" value="1"/>
</dbReference>
<dbReference type="PROSITE" id="PS50109">
    <property type="entry name" value="HIS_KIN"/>
    <property type="match status" value="1"/>
</dbReference>
<evidence type="ECO:0000256" key="9">
    <source>
        <dbReference type="ARBA" id="ARBA00023012"/>
    </source>
</evidence>
<keyword evidence="8 11" id="KW-1133">Transmembrane helix</keyword>
<dbReference type="InterPro" id="IPR003594">
    <property type="entry name" value="HATPase_dom"/>
</dbReference>
<proteinExistence type="predicted"/>
<name>A0ABX5F828_9CHRO</name>
<evidence type="ECO:0000256" key="7">
    <source>
        <dbReference type="ARBA" id="ARBA00022777"/>
    </source>
</evidence>
<comment type="subcellular location">
    <subcellularLocation>
        <location evidence="2">Membrane</location>
    </subcellularLocation>
</comment>
<dbReference type="InterPro" id="IPR003660">
    <property type="entry name" value="HAMP_dom"/>
</dbReference>
<comment type="caution">
    <text evidence="14">The sequence shown here is derived from an EMBL/GenBank/DDBJ whole genome shotgun (WGS) entry which is preliminary data.</text>
</comment>
<dbReference type="Pfam" id="PF00512">
    <property type="entry name" value="HisKA"/>
    <property type="match status" value="1"/>
</dbReference>
<dbReference type="InterPro" id="IPR005467">
    <property type="entry name" value="His_kinase_dom"/>
</dbReference>
<comment type="catalytic activity">
    <reaction evidence="1">
        <text>ATP + protein L-histidine = ADP + protein N-phospho-L-histidine.</text>
        <dbReference type="EC" id="2.7.13.3"/>
    </reaction>
</comment>
<evidence type="ECO:0000256" key="1">
    <source>
        <dbReference type="ARBA" id="ARBA00000085"/>
    </source>
</evidence>
<dbReference type="Gene3D" id="3.30.565.10">
    <property type="entry name" value="Histidine kinase-like ATPase, C-terminal domain"/>
    <property type="match status" value="1"/>
</dbReference>
<feature type="domain" description="Histidine kinase" evidence="12">
    <location>
        <begin position="263"/>
        <end position="479"/>
    </location>
</feature>
<evidence type="ECO:0000256" key="8">
    <source>
        <dbReference type="ARBA" id="ARBA00022989"/>
    </source>
</evidence>